<reference evidence="1 2" key="1">
    <citation type="journal article" date="2019" name="Emerg. Microbes Infect.">
        <title>Comprehensive subspecies identification of 175 nontuberculous mycobacteria species based on 7547 genomic profiles.</title>
        <authorList>
            <person name="Matsumoto Y."/>
            <person name="Kinjo T."/>
            <person name="Motooka D."/>
            <person name="Nabeya D."/>
            <person name="Jung N."/>
            <person name="Uechi K."/>
            <person name="Horii T."/>
            <person name="Iida T."/>
            <person name="Fujita J."/>
            <person name="Nakamura S."/>
        </authorList>
    </citation>
    <scope>NUCLEOTIDE SEQUENCE [LARGE SCALE GENOMIC DNA]</scope>
    <source>
        <strain evidence="1 2">JCM 12404</strain>
    </source>
</reference>
<dbReference type="AlphaFoldDB" id="A0A7I7L0I3"/>
<name>A0A7I7L0I3_9MYCO</name>
<dbReference type="EMBL" id="AP022569">
    <property type="protein sequence ID" value="BBX47258.1"/>
    <property type="molecule type" value="Genomic_DNA"/>
</dbReference>
<protein>
    <submittedName>
        <fullName evidence="1">Lipoprotein peptidase LpqM</fullName>
    </submittedName>
</protein>
<gene>
    <name evidence="1" type="primary">lpqM</name>
    <name evidence="1" type="ORF">MCOO_32730</name>
</gene>
<sequence>MEGRAASMLYDPDRVGGLAATHGLSGVRPDAPAPQGVVEGTDGGGVDRLALLAVNDIQDFWASTYPQSFPGNYTPVSAIRSYDSTNPTSGRVCGKTVVYGDPNASYCRRDDSISWDRGSLIPNARKYFGDVAVAGVLAHEFGHAVQTRAHSVHVLTRTIVREQQADCFAGVYLHWVAQGNSTRFALNTTDGLDHVLAGGITLRDPTDESENAPGAHGSALDRVGAFQEGFDGDAATCAAIDHDEIARRHVGLPPGLQNYSSGDSDRGEMAITGDSLALLMETLGQIFHPDRAPTLAVAGNIACADARPSPPASYCPATDTINVDLPGLQAIGAYTDSKNRELLQGDDTAFSVVTSRYMLAVQRRQGVSLTGERAALRTACLTGVAQRNMAAPVPLPSGRTLVLTAGDLDEAISGLLTDHLVASDTNGDSVPAGFTRIVAFRSGLVGNAAQCYGNFP</sequence>
<evidence type="ECO:0000313" key="2">
    <source>
        <dbReference type="Proteomes" id="UP000465866"/>
    </source>
</evidence>
<proteinExistence type="predicted"/>
<organism evidence="1 2">
    <name type="scientific">Mycobacterium cookii</name>
    <dbReference type="NCBI Taxonomy" id="1775"/>
    <lineage>
        <taxon>Bacteria</taxon>
        <taxon>Bacillati</taxon>
        <taxon>Actinomycetota</taxon>
        <taxon>Actinomycetes</taxon>
        <taxon>Mycobacteriales</taxon>
        <taxon>Mycobacteriaceae</taxon>
        <taxon>Mycobacterium</taxon>
    </lineage>
</organism>
<keyword evidence="2" id="KW-1185">Reference proteome</keyword>
<evidence type="ECO:0000313" key="1">
    <source>
        <dbReference type="EMBL" id="BBX47258.1"/>
    </source>
</evidence>
<keyword evidence="1" id="KW-0449">Lipoprotein</keyword>
<dbReference type="KEGG" id="mcoo:MCOO_32730"/>
<dbReference type="SUPFAM" id="SSF55486">
    <property type="entry name" value="Metalloproteases ('zincins'), catalytic domain"/>
    <property type="match status" value="1"/>
</dbReference>
<accession>A0A7I7L0I3</accession>
<dbReference type="Proteomes" id="UP000465866">
    <property type="component" value="Chromosome"/>
</dbReference>